<evidence type="ECO:0000313" key="1">
    <source>
        <dbReference type="EMBL" id="GAA1799165.1"/>
    </source>
</evidence>
<sequence>MQRLVRAITTSSPDAFVLIAHDARQTKFPVRLDDPRVEIFDHGLATDWGSWELVEATLLAFERVRTLVDPQLVCLISGQDYPVRRLTEWESEAIAADSWTGVAEELSYTPRWGRRRGQGRDELTRYIYRWFRSPAAHLGIRLTGTWGRRLRRIRGAIALRAEPLFSVRVVERGRGVHYGIRRVRTPFSPERPCYFGSQWVALRRRELDWLLDDDLAPGSPLRRLYQRSVIPDESALVTPLAWRALPTRLGSVTHVTWDPVLDQPTTCTLADLDDLLRSGSPFCRKVEPAASRTLMDALDRIVGTGYPKVVSWDNPRVDDERD</sequence>
<evidence type="ECO:0000313" key="2">
    <source>
        <dbReference type="Proteomes" id="UP001500002"/>
    </source>
</evidence>
<dbReference type="RefSeq" id="WP_344292812.1">
    <property type="nucleotide sequence ID" value="NZ_BAAANJ010000001.1"/>
</dbReference>
<gene>
    <name evidence="1" type="ORF">GCM10009749_03660</name>
</gene>
<proteinExistence type="predicted"/>
<organism evidence="1 2">
    <name type="scientific">Agromyces neolithicus</name>
    <dbReference type="NCBI Taxonomy" id="269420"/>
    <lineage>
        <taxon>Bacteria</taxon>
        <taxon>Bacillati</taxon>
        <taxon>Actinomycetota</taxon>
        <taxon>Actinomycetes</taxon>
        <taxon>Micrococcales</taxon>
        <taxon>Microbacteriaceae</taxon>
        <taxon>Agromyces</taxon>
    </lineage>
</organism>
<accession>A0ABN2LTW9</accession>
<keyword evidence="2" id="KW-1185">Reference proteome</keyword>
<name>A0ABN2LTW9_9MICO</name>
<protein>
    <submittedName>
        <fullName evidence="1">Uncharacterized protein</fullName>
    </submittedName>
</protein>
<dbReference type="EMBL" id="BAAANJ010000001">
    <property type="protein sequence ID" value="GAA1799165.1"/>
    <property type="molecule type" value="Genomic_DNA"/>
</dbReference>
<comment type="caution">
    <text evidence="1">The sequence shown here is derived from an EMBL/GenBank/DDBJ whole genome shotgun (WGS) entry which is preliminary data.</text>
</comment>
<dbReference type="Proteomes" id="UP001500002">
    <property type="component" value="Unassembled WGS sequence"/>
</dbReference>
<reference evidence="1 2" key="1">
    <citation type="journal article" date="2019" name="Int. J. Syst. Evol. Microbiol.">
        <title>The Global Catalogue of Microorganisms (GCM) 10K type strain sequencing project: providing services to taxonomists for standard genome sequencing and annotation.</title>
        <authorList>
            <consortium name="The Broad Institute Genomics Platform"/>
            <consortium name="The Broad Institute Genome Sequencing Center for Infectious Disease"/>
            <person name="Wu L."/>
            <person name="Ma J."/>
        </authorList>
    </citation>
    <scope>NUCLEOTIDE SEQUENCE [LARGE SCALE GENOMIC DNA]</scope>
    <source>
        <strain evidence="1 2">JCM 14322</strain>
    </source>
</reference>